<name>F2JKE3_CELLD</name>
<dbReference type="STRING" id="642492.Clole_3980"/>
<evidence type="ECO:0000313" key="3">
    <source>
        <dbReference type="Proteomes" id="UP000008467"/>
    </source>
</evidence>
<dbReference type="KEGG" id="cle:Clole_3980"/>
<dbReference type="AlphaFoldDB" id="F2JKE3"/>
<keyword evidence="1" id="KW-0472">Membrane</keyword>
<accession>F2JKE3</accession>
<sequence length="39" mass="4348">MKKYRDTKIAFSNMQKIGILVAVVLMIAIFICIGILMCG</sequence>
<keyword evidence="1" id="KW-0812">Transmembrane</keyword>
<keyword evidence="1" id="KW-1133">Transmembrane helix</keyword>
<dbReference type="HOGENOM" id="CLU_3306784_0_0_9"/>
<dbReference type="EMBL" id="CP002582">
    <property type="protein sequence ID" value="ADZ85658.1"/>
    <property type="molecule type" value="Genomic_DNA"/>
</dbReference>
<evidence type="ECO:0000256" key="1">
    <source>
        <dbReference type="SAM" id="Phobius"/>
    </source>
</evidence>
<organism evidence="2 3">
    <name type="scientific">Cellulosilyticum lentocellum (strain ATCC 49066 / DSM 5427 / NCIMB 11756 / RHM5)</name>
    <name type="common">Clostridium lentocellum</name>
    <dbReference type="NCBI Taxonomy" id="642492"/>
    <lineage>
        <taxon>Bacteria</taxon>
        <taxon>Bacillati</taxon>
        <taxon>Bacillota</taxon>
        <taxon>Clostridia</taxon>
        <taxon>Lachnospirales</taxon>
        <taxon>Cellulosilyticaceae</taxon>
        <taxon>Cellulosilyticum</taxon>
    </lineage>
</organism>
<feature type="transmembrane region" description="Helical" evidence="1">
    <location>
        <begin position="20"/>
        <end position="37"/>
    </location>
</feature>
<evidence type="ECO:0000313" key="2">
    <source>
        <dbReference type="EMBL" id="ADZ85658.1"/>
    </source>
</evidence>
<gene>
    <name evidence="2" type="ordered locus">Clole_3980</name>
</gene>
<keyword evidence="3" id="KW-1185">Reference proteome</keyword>
<proteinExistence type="predicted"/>
<reference evidence="2 3" key="1">
    <citation type="journal article" date="2011" name="J. Bacteriol.">
        <title>Complete genome sequence of the cellulose-degrading bacterium Cellulosilyticum lentocellum.</title>
        <authorList>
            <consortium name="US DOE Joint Genome Institute"/>
            <person name="Miller D.A."/>
            <person name="Suen G."/>
            <person name="Bruce D."/>
            <person name="Copeland A."/>
            <person name="Cheng J.F."/>
            <person name="Detter C."/>
            <person name="Goodwin L.A."/>
            <person name="Han C.S."/>
            <person name="Hauser L.J."/>
            <person name="Land M.L."/>
            <person name="Lapidus A."/>
            <person name="Lucas S."/>
            <person name="Meincke L."/>
            <person name="Pitluck S."/>
            <person name="Tapia R."/>
            <person name="Teshima H."/>
            <person name="Woyke T."/>
            <person name="Fox B.G."/>
            <person name="Angert E.R."/>
            <person name="Currie C.R."/>
        </authorList>
    </citation>
    <scope>NUCLEOTIDE SEQUENCE [LARGE SCALE GENOMIC DNA]</scope>
    <source>
        <strain evidence="3">ATCC 49066 / DSM 5427 / NCIMB 11756 / RHM5</strain>
    </source>
</reference>
<protein>
    <submittedName>
        <fullName evidence="2">Uncharacterized protein</fullName>
    </submittedName>
</protein>
<dbReference type="Proteomes" id="UP000008467">
    <property type="component" value="Chromosome"/>
</dbReference>